<dbReference type="EMBL" id="LAZR01042058">
    <property type="protein sequence ID" value="KKL10447.1"/>
    <property type="molecule type" value="Genomic_DNA"/>
</dbReference>
<reference evidence="2" key="1">
    <citation type="journal article" date="2015" name="Nature">
        <title>Complex archaea that bridge the gap between prokaryotes and eukaryotes.</title>
        <authorList>
            <person name="Spang A."/>
            <person name="Saw J.H."/>
            <person name="Jorgensen S.L."/>
            <person name="Zaremba-Niedzwiedzka K."/>
            <person name="Martijn J."/>
            <person name="Lind A.E."/>
            <person name="van Eijk R."/>
            <person name="Schleper C."/>
            <person name="Guy L."/>
            <person name="Ettema T.J."/>
        </authorList>
    </citation>
    <scope>NUCLEOTIDE SEQUENCE</scope>
</reference>
<accession>A0A0F9B9G9</accession>
<evidence type="ECO:0000313" key="2">
    <source>
        <dbReference type="EMBL" id="KKL10447.1"/>
    </source>
</evidence>
<proteinExistence type="predicted"/>
<sequence>MSDEIIPEVTPEAVTTAPEPTPEAKVPEPGETLLTPVKDPQEPVQKTKDISDDKVGDGAPETYETFTMPEGVEMDKAAMESFLPVAKTLNLSQVEAQALVDYEAQRVAEFATSQEDDWKKLQTEWRTA</sequence>
<feature type="compositionally biased region" description="Low complexity" evidence="1">
    <location>
        <begin position="7"/>
        <end position="29"/>
    </location>
</feature>
<evidence type="ECO:0000256" key="1">
    <source>
        <dbReference type="SAM" id="MobiDB-lite"/>
    </source>
</evidence>
<protein>
    <submittedName>
        <fullName evidence="2">Uncharacterized protein</fullName>
    </submittedName>
</protein>
<name>A0A0F9B9G9_9ZZZZ</name>
<feature type="compositionally biased region" description="Basic and acidic residues" evidence="1">
    <location>
        <begin position="39"/>
        <end position="56"/>
    </location>
</feature>
<dbReference type="AlphaFoldDB" id="A0A0F9B9G9"/>
<feature type="non-terminal residue" evidence="2">
    <location>
        <position position="128"/>
    </location>
</feature>
<comment type="caution">
    <text evidence="2">The sequence shown here is derived from an EMBL/GenBank/DDBJ whole genome shotgun (WGS) entry which is preliminary data.</text>
</comment>
<feature type="region of interest" description="Disordered" evidence="1">
    <location>
        <begin position="1"/>
        <end position="61"/>
    </location>
</feature>
<gene>
    <name evidence="2" type="ORF">LCGC14_2555760</name>
</gene>
<organism evidence="2">
    <name type="scientific">marine sediment metagenome</name>
    <dbReference type="NCBI Taxonomy" id="412755"/>
    <lineage>
        <taxon>unclassified sequences</taxon>
        <taxon>metagenomes</taxon>
        <taxon>ecological metagenomes</taxon>
    </lineage>
</organism>